<sequence length="106" mass="12543">MRETTDYAFFRVRDQLIYLKIEIFLLALAQSTSLELQGFYLSMLQTYITFLIFQVTMSDISLFGLMHRILLRLLTFMVEKVLVSLVEYAFQSVVTAEQFRVMKIDH</sequence>
<keyword evidence="1" id="KW-0472">Membrane</keyword>
<dbReference type="Proteomes" id="UP000215145">
    <property type="component" value="Unassembled WGS sequence"/>
</dbReference>
<keyword evidence="3" id="KW-1185">Reference proteome</keyword>
<organism evidence="2 3">
    <name type="scientific">Paenibacillus herberti</name>
    <dbReference type="NCBI Taxonomy" id="1619309"/>
    <lineage>
        <taxon>Bacteria</taxon>
        <taxon>Bacillati</taxon>
        <taxon>Bacillota</taxon>
        <taxon>Bacilli</taxon>
        <taxon>Bacillales</taxon>
        <taxon>Paenibacillaceae</taxon>
        <taxon>Paenibacillus</taxon>
    </lineage>
</organism>
<evidence type="ECO:0000313" key="2">
    <source>
        <dbReference type="EMBL" id="OXM15777.1"/>
    </source>
</evidence>
<comment type="caution">
    <text evidence="2">The sequence shown here is derived from an EMBL/GenBank/DDBJ whole genome shotgun (WGS) entry which is preliminary data.</text>
</comment>
<feature type="transmembrane region" description="Helical" evidence="1">
    <location>
        <begin position="21"/>
        <end position="41"/>
    </location>
</feature>
<dbReference type="EMBL" id="NMUQ01000001">
    <property type="protein sequence ID" value="OXM15777.1"/>
    <property type="molecule type" value="Genomic_DNA"/>
</dbReference>
<evidence type="ECO:0000313" key="3">
    <source>
        <dbReference type="Proteomes" id="UP000215145"/>
    </source>
</evidence>
<keyword evidence="1" id="KW-0812">Transmembrane</keyword>
<protein>
    <submittedName>
        <fullName evidence="2">Uncharacterized protein</fullName>
    </submittedName>
</protein>
<keyword evidence="1" id="KW-1133">Transmembrane helix</keyword>
<proteinExistence type="predicted"/>
<evidence type="ECO:0000256" key="1">
    <source>
        <dbReference type="SAM" id="Phobius"/>
    </source>
</evidence>
<accession>A0A229P0Y3</accession>
<gene>
    <name evidence="2" type="ORF">CGZ75_03390</name>
</gene>
<feature type="transmembrane region" description="Helical" evidence="1">
    <location>
        <begin position="47"/>
        <end position="70"/>
    </location>
</feature>
<name>A0A229P0Y3_9BACL</name>
<reference evidence="2 3" key="1">
    <citation type="submission" date="2017-07" db="EMBL/GenBank/DDBJ databases">
        <title>Paenibacillus herberti R33 genome sequencing and assembly.</title>
        <authorList>
            <person name="Su W."/>
        </authorList>
    </citation>
    <scope>NUCLEOTIDE SEQUENCE [LARGE SCALE GENOMIC DNA]</scope>
    <source>
        <strain evidence="2 3">R33</strain>
    </source>
</reference>
<dbReference type="AlphaFoldDB" id="A0A229P0Y3"/>